<evidence type="ECO:0000256" key="1">
    <source>
        <dbReference type="ARBA" id="ARBA00022603"/>
    </source>
</evidence>
<evidence type="ECO:0000313" key="6">
    <source>
        <dbReference type="Proteomes" id="UP001388673"/>
    </source>
</evidence>
<dbReference type="Proteomes" id="UP001388673">
    <property type="component" value="Unassembled WGS sequence"/>
</dbReference>
<dbReference type="RefSeq" id="XP_066802894.1">
    <property type="nucleotide sequence ID" value="XM_066946502.1"/>
</dbReference>
<name>A0AAW0YZ02_9TREE</name>
<keyword evidence="2" id="KW-0808">Transferase</keyword>
<dbReference type="PANTHER" id="PTHR10509">
    <property type="entry name" value="O-METHYLTRANSFERASE-RELATED"/>
    <property type="match status" value="1"/>
</dbReference>
<evidence type="ECO:0008006" key="7">
    <source>
        <dbReference type="Google" id="ProtNLM"/>
    </source>
</evidence>
<evidence type="ECO:0000313" key="5">
    <source>
        <dbReference type="EMBL" id="KAK8854656.1"/>
    </source>
</evidence>
<dbReference type="GO" id="GO:0008171">
    <property type="term" value="F:O-methyltransferase activity"/>
    <property type="evidence" value="ECO:0007669"/>
    <property type="project" value="InterPro"/>
</dbReference>
<dbReference type="KEGG" id="kne:92180653"/>
<sequence length="284" mass="30743">MSFISPSTALIRGALRQTPPVTRLVRARASPLLASARGISTSSTVKAPAQQGTLPPDIAQDEANPDLTAAKVDAYLTSKILHPQIGGDPSLGRGQARADEAGMPQIAVSAMQGQSLTVLAKAMKAERVLEVGTLAGYSTSFLSKGLPPHGQIDTLELSPLHAKIAQQNFLDSDLFPFPRIHVGPALDTLRKMRQPEEGGYDLVFIDADKERILEYFLEALRLTREGGVVLVDNAVRRGRIALEVNDEPSVDVTGLRKLYDWVEQDAGKNVLMSTIQTVGAKWWE</sequence>
<dbReference type="PANTHER" id="PTHR10509:SF14">
    <property type="entry name" value="CAFFEOYL-COA O-METHYLTRANSFERASE 3-RELATED"/>
    <property type="match status" value="1"/>
</dbReference>
<dbReference type="InterPro" id="IPR050362">
    <property type="entry name" value="Cation-dep_OMT"/>
</dbReference>
<keyword evidence="6" id="KW-1185">Reference proteome</keyword>
<dbReference type="Gene3D" id="3.40.50.150">
    <property type="entry name" value="Vaccinia Virus protein VP39"/>
    <property type="match status" value="1"/>
</dbReference>
<evidence type="ECO:0000256" key="3">
    <source>
        <dbReference type="ARBA" id="ARBA00022691"/>
    </source>
</evidence>
<dbReference type="PROSITE" id="PS51682">
    <property type="entry name" value="SAM_OMT_I"/>
    <property type="match status" value="1"/>
</dbReference>
<comment type="similarity">
    <text evidence="4">Belongs to the class I-like SAM-binding methyltransferase superfamily. Cation-dependent O-methyltransferase family.</text>
</comment>
<organism evidence="5 6">
    <name type="scientific">Kwoniella newhampshirensis</name>
    <dbReference type="NCBI Taxonomy" id="1651941"/>
    <lineage>
        <taxon>Eukaryota</taxon>
        <taxon>Fungi</taxon>
        <taxon>Dikarya</taxon>
        <taxon>Basidiomycota</taxon>
        <taxon>Agaricomycotina</taxon>
        <taxon>Tremellomycetes</taxon>
        <taxon>Tremellales</taxon>
        <taxon>Cryptococcaceae</taxon>
        <taxon>Kwoniella</taxon>
    </lineage>
</organism>
<dbReference type="InterPro" id="IPR002935">
    <property type="entry name" value="SAM_O-MeTrfase"/>
</dbReference>
<dbReference type="GeneID" id="92180653"/>
<dbReference type="GO" id="GO:0032259">
    <property type="term" value="P:methylation"/>
    <property type="evidence" value="ECO:0007669"/>
    <property type="project" value="UniProtKB-KW"/>
</dbReference>
<evidence type="ECO:0000256" key="4">
    <source>
        <dbReference type="ARBA" id="ARBA00023453"/>
    </source>
</evidence>
<protein>
    <recommendedName>
        <fullName evidence="7">O-methyltransferase</fullName>
    </recommendedName>
</protein>
<dbReference type="EMBL" id="JBCAWK010000006">
    <property type="protein sequence ID" value="KAK8854656.1"/>
    <property type="molecule type" value="Genomic_DNA"/>
</dbReference>
<evidence type="ECO:0000256" key="2">
    <source>
        <dbReference type="ARBA" id="ARBA00022679"/>
    </source>
</evidence>
<keyword evidence="1" id="KW-0489">Methyltransferase</keyword>
<proteinExistence type="inferred from homology"/>
<dbReference type="Pfam" id="PF01596">
    <property type="entry name" value="Methyltransf_3"/>
    <property type="match status" value="1"/>
</dbReference>
<comment type="caution">
    <text evidence="5">The sequence shown here is derived from an EMBL/GenBank/DDBJ whole genome shotgun (WGS) entry which is preliminary data.</text>
</comment>
<dbReference type="InterPro" id="IPR029063">
    <property type="entry name" value="SAM-dependent_MTases_sf"/>
</dbReference>
<dbReference type="AlphaFoldDB" id="A0AAW0YZ02"/>
<reference evidence="5 6" key="1">
    <citation type="journal article" date="2024" name="bioRxiv">
        <title>Comparative genomics of Cryptococcus and Kwoniella reveals pathogenesis evolution and contrasting karyotype dynamics via intercentromeric recombination or chromosome fusion.</title>
        <authorList>
            <person name="Coelho M.A."/>
            <person name="David-Palma M."/>
            <person name="Shea T."/>
            <person name="Bowers K."/>
            <person name="McGinley-Smith S."/>
            <person name="Mohammad A.W."/>
            <person name="Gnirke A."/>
            <person name="Yurkov A.M."/>
            <person name="Nowrousian M."/>
            <person name="Sun S."/>
            <person name="Cuomo C.A."/>
            <person name="Heitman J."/>
        </authorList>
    </citation>
    <scope>NUCLEOTIDE SEQUENCE [LARGE SCALE GENOMIC DNA]</scope>
    <source>
        <strain evidence="5 6">CBS 13917</strain>
    </source>
</reference>
<accession>A0AAW0YZ02</accession>
<gene>
    <name evidence="5" type="ORF">IAR55_003395</name>
</gene>
<keyword evidence="3" id="KW-0949">S-adenosyl-L-methionine</keyword>
<dbReference type="GO" id="GO:0008757">
    <property type="term" value="F:S-adenosylmethionine-dependent methyltransferase activity"/>
    <property type="evidence" value="ECO:0007669"/>
    <property type="project" value="TreeGrafter"/>
</dbReference>
<dbReference type="SUPFAM" id="SSF53335">
    <property type="entry name" value="S-adenosyl-L-methionine-dependent methyltransferases"/>
    <property type="match status" value="1"/>
</dbReference>
<dbReference type="CDD" id="cd02440">
    <property type="entry name" value="AdoMet_MTases"/>
    <property type="match status" value="1"/>
</dbReference>